<reference evidence="4" key="1">
    <citation type="journal article" date="2019" name="Int. J. Syst. Evol. Microbiol.">
        <title>The Global Catalogue of Microorganisms (GCM) 10K type strain sequencing project: providing services to taxonomists for standard genome sequencing and annotation.</title>
        <authorList>
            <consortium name="The Broad Institute Genomics Platform"/>
            <consortium name="The Broad Institute Genome Sequencing Center for Infectious Disease"/>
            <person name="Wu L."/>
            <person name="Ma J."/>
        </authorList>
    </citation>
    <scope>NUCLEOTIDE SEQUENCE [LARGE SCALE GENOMIC DNA]</scope>
    <source>
        <strain evidence="4">KCTC 62164</strain>
    </source>
</reference>
<dbReference type="RefSeq" id="WP_194214974.1">
    <property type="nucleotide sequence ID" value="NZ_CP061205.1"/>
</dbReference>
<evidence type="ECO:0000259" key="2">
    <source>
        <dbReference type="Pfam" id="PF14238"/>
    </source>
</evidence>
<dbReference type="InterPro" id="IPR025641">
    <property type="entry name" value="DUF4340"/>
</dbReference>
<protein>
    <submittedName>
        <fullName evidence="3">DUF4340 domain-containing protein</fullName>
    </submittedName>
</protein>
<keyword evidence="1" id="KW-0472">Membrane</keyword>
<evidence type="ECO:0000313" key="3">
    <source>
        <dbReference type="EMBL" id="MFC3050600.1"/>
    </source>
</evidence>
<organism evidence="3 4">
    <name type="scientific">Kordiimonas pumila</name>
    <dbReference type="NCBI Taxonomy" id="2161677"/>
    <lineage>
        <taxon>Bacteria</taxon>
        <taxon>Pseudomonadati</taxon>
        <taxon>Pseudomonadota</taxon>
        <taxon>Alphaproteobacteria</taxon>
        <taxon>Kordiimonadales</taxon>
        <taxon>Kordiimonadaceae</taxon>
        <taxon>Kordiimonas</taxon>
    </lineage>
</organism>
<gene>
    <name evidence="3" type="ORF">ACFOKA_01645</name>
</gene>
<dbReference type="Pfam" id="PF14238">
    <property type="entry name" value="DUF4340"/>
    <property type="match status" value="1"/>
</dbReference>
<sequence>MTAKNFMSERITNILGYATLVAIMAAIWIMFGEDPALDQGGRGEPTFEGLVDKINDTTTVTLKQAGTTTTLVKDGAVWRVQERGGYPAETETVTAFLKGLALSKRREPKTSNADRYDVLGLAAEAVSISLQSSDNKDFLHFKMGKRASNASGRSLTYIVQETDTRSWLVTGLEDASADPATWLDKTLLSIDDARVRDVSLGGVWLTRKQGESDYKVQGLRAGEEAAATWKLSEPARVITSLSFDDVKELANPLVDPAGVVELSTYYGLVLSLKLFDMGGSLYVQVLASADTSAHKQGAGTVDDMPVVDAAAEAGAINHKTRGWVYRLSSADSDILSRSRADFIVEKTE</sequence>
<keyword evidence="1" id="KW-0812">Transmembrane</keyword>
<evidence type="ECO:0000256" key="1">
    <source>
        <dbReference type="SAM" id="Phobius"/>
    </source>
</evidence>
<keyword evidence="1" id="KW-1133">Transmembrane helix</keyword>
<evidence type="ECO:0000313" key="4">
    <source>
        <dbReference type="Proteomes" id="UP001595444"/>
    </source>
</evidence>
<feature type="domain" description="DUF4340" evidence="2">
    <location>
        <begin position="78"/>
        <end position="238"/>
    </location>
</feature>
<accession>A0ABV7D0Z9</accession>
<comment type="caution">
    <text evidence="3">The sequence shown here is derived from an EMBL/GenBank/DDBJ whole genome shotgun (WGS) entry which is preliminary data.</text>
</comment>
<dbReference type="EMBL" id="JBHRSL010000001">
    <property type="protein sequence ID" value="MFC3050600.1"/>
    <property type="molecule type" value="Genomic_DNA"/>
</dbReference>
<name>A0ABV7D0Z9_9PROT</name>
<proteinExistence type="predicted"/>
<keyword evidence="4" id="KW-1185">Reference proteome</keyword>
<dbReference type="Proteomes" id="UP001595444">
    <property type="component" value="Unassembled WGS sequence"/>
</dbReference>
<feature type="transmembrane region" description="Helical" evidence="1">
    <location>
        <begin position="12"/>
        <end position="31"/>
    </location>
</feature>